<evidence type="ECO:0000256" key="4">
    <source>
        <dbReference type="RuleBase" id="RU361220"/>
    </source>
</evidence>
<evidence type="ECO:0000256" key="3">
    <source>
        <dbReference type="PIRSR" id="PIRSR603469-4"/>
    </source>
</evidence>
<dbReference type="GO" id="GO:0016787">
    <property type="term" value="F:hydrolase activity"/>
    <property type="evidence" value="ECO:0007669"/>
    <property type="project" value="UniProtKB-KW"/>
</dbReference>
<proteinExistence type="inferred from homology"/>
<comment type="caution">
    <text evidence="5">The sequence shown here is derived from an EMBL/GenBank/DDBJ whole genome shotgun (WGS) entry which is preliminary data.</text>
</comment>
<reference evidence="5 6" key="1">
    <citation type="submission" date="2019-12" db="EMBL/GenBank/DDBJ databases">
        <title>Genomic-based taxomic classification of the family Erythrobacteraceae.</title>
        <authorList>
            <person name="Xu L."/>
        </authorList>
    </citation>
    <scope>NUCLEOTIDE SEQUENCE [LARGE SCALE GENOMIC DNA]</scope>
    <source>
        <strain evidence="5 6">DSM 18604</strain>
    </source>
</reference>
<dbReference type="InterPro" id="IPR003469">
    <property type="entry name" value="Glyco_hydro_68"/>
</dbReference>
<dbReference type="GO" id="GO:0050053">
    <property type="term" value="F:levansucrase activity"/>
    <property type="evidence" value="ECO:0007669"/>
    <property type="project" value="InterPro"/>
</dbReference>
<sequence length="386" mass="42690">MSQNAQPEKALTNVTAPSHWTAGHIRAINSDSIETAPAFGPDDFSAVGNKIDIWDAWPVQDADGHPSLISHDEVLWMALAAPRFDDPEERHGHARIYLLLRKGKEWINLGPLMPDGFSPGSREWSGSAVLGADRRTLVLYFTATGLRGESVITFTQRMFSTRATLVKDDTGYHFENWRDLTEVIPLKPDWYMPSDAGNGKIGTIKAFRDPGYFFDPATGRHYLFFAASKAFSHSAFNGVVGAAFCDDPSRDEWHVMPPLVSADELNNELERPHVVLHKGLYYLFWSTQAHVFNPEGPTGPTGLYGMVASALTGDWKPVNGSGLVFANPLDAPKQAYSWLVMPDLKVTSFADQWGPVELADGERRFGGTFAPDIQLWLDGDRAGLIK</sequence>
<dbReference type="AlphaFoldDB" id="A0A845ABH2"/>
<dbReference type="OrthoDB" id="3359526at2"/>
<accession>A0A845ABH2</accession>
<feature type="site" description="Transition state stabilizer" evidence="3">
    <location>
        <position position="209"/>
    </location>
</feature>
<evidence type="ECO:0000256" key="2">
    <source>
        <dbReference type="PIRSR" id="PIRSR603469-2"/>
    </source>
</evidence>
<dbReference type="SUPFAM" id="SSF75005">
    <property type="entry name" value="Arabinanase/levansucrase/invertase"/>
    <property type="match status" value="1"/>
</dbReference>
<feature type="binding site" evidence="2">
    <location>
        <position position="125"/>
    </location>
    <ligand>
        <name>substrate</name>
    </ligand>
</feature>
<dbReference type="EMBL" id="WTYQ01000004">
    <property type="protein sequence ID" value="MXP26719.1"/>
    <property type="molecule type" value="Genomic_DNA"/>
</dbReference>
<dbReference type="CDD" id="cd08997">
    <property type="entry name" value="GH68"/>
    <property type="match status" value="1"/>
</dbReference>
<keyword evidence="6" id="KW-1185">Reference proteome</keyword>
<organism evidence="5 6">
    <name type="scientific">Altericroceibacterium indicum</name>
    <dbReference type="NCBI Taxonomy" id="374177"/>
    <lineage>
        <taxon>Bacteria</taxon>
        <taxon>Pseudomonadati</taxon>
        <taxon>Pseudomonadota</taxon>
        <taxon>Alphaproteobacteria</taxon>
        <taxon>Sphingomonadales</taxon>
        <taxon>Erythrobacteraceae</taxon>
        <taxon>Altericroceibacterium</taxon>
    </lineage>
</organism>
<protein>
    <submittedName>
        <fullName evidence="5">Glycoside hydrolase family 68 protein</fullName>
    </submittedName>
</protein>
<feature type="binding site" evidence="2">
    <location>
        <position position="54"/>
    </location>
    <ligand>
        <name>substrate</name>
    </ligand>
</feature>
<evidence type="ECO:0000313" key="5">
    <source>
        <dbReference type="EMBL" id="MXP26719.1"/>
    </source>
</evidence>
<dbReference type="InterPro" id="IPR023296">
    <property type="entry name" value="Glyco_hydro_beta-prop_sf"/>
</dbReference>
<dbReference type="GO" id="GO:0009758">
    <property type="term" value="P:carbohydrate utilization"/>
    <property type="evidence" value="ECO:0007669"/>
    <property type="project" value="InterPro"/>
</dbReference>
<dbReference type="Gene3D" id="2.115.10.20">
    <property type="entry name" value="Glycosyl hydrolase domain, family 43"/>
    <property type="match status" value="1"/>
</dbReference>
<evidence type="ECO:0000313" key="6">
    <source>
        <dbReference type="Proteomes" id="UP000460561"/>
    </source>
</evidence>
<dbReference type="RefSeq" id="WP_160739919.1">
    <property type="nucleotide sequence ID" value="NZ_WTYQ01000004.1"/>
</dbReference>
<comment type="similarity">
    <text evidence="1 4">Belongs to the glycosyl hydrolase 68 family.</text>
</comment>
<gene>
    <name evidence="5" type="ORF">GRI39_11800</name>
</gene>
<name>A0A845ABH2_9SPHN</name>
<dbReference type="Proteomes" id="UP000460561">
    <property type="component" value="Unassembled WGS sequence"/>
</dbReference>
<evidence type="ECO:0000256" key="1">
    <source>
        <dbReference type="ARBA" id="ARBA00006775"/>
    </source>
</evidence>
<dbReference type="Pfam" id="PF02435">
    <property type="entry name" value="Glyco_hydro_68"/>
    <property type="match status" value="2"/>
</dbReference>
<keyword evidence="5" id="KW-0378">Hydrolase</keyword>